<dbReference type="Proteomes" id="UP001595615">
    <property type="component" value="Unassembled WGS sequence"/>
</dbReference>
<dbReference type="EMBL" id="JBHRXV010000009">
    <property type="protein sequence ID" value="MFC3712949.1"/>
    <property type="molecule type" value="Genomic_DNA"/>
</dbReference>
<organism evidence="1 2">
    <name type="scientific">Sphingoaurantiacus capsulatus</name>
    <dbReference type="NCBI Taxonomy" id="1771310"/>
    <lineage>
        <taxon>Bacteria</taxon>
        <taxon>Pseudomonadati</taxon>
        <taxon>Pseudomonadota</taxon>
        <taxon>Alphaproteobacteria</taxon>
        <taxon>Sphingomonadales</taxon>
        <taxon>Sphingosinicellaceae</taxon>
        <taxon>Sphingoaurantiacus</taxon>
    </lineage>
</organism>
<dbReference type="RefSeq" id="WP_380861039.1">
    <property type="nucleotide sequence ID" value="NZ_JBHRXV010000009.1"/>
</dbReference>
<keyword evidence="2" id="KW-1185">Reference proteome</keyword>
<comment type="caution">
    <text evidence="1">The sequence shown here is derived from an EMBL/GenBank/DDBJ whole genome shotgun (WGS) entry which is preliminary data.</text>
</comment>
<evidence type="ECO:0008006" key="3">
    <source>
        <dbReference type="Google" id="ProtNLM"/>
    </source>
</evidence>
<reference evidence="2" key="1">
    <citation type="journal article" date="2019" name="Int. J. Syst. Evol. Microbiol.">
        <title>The Global Catalogue of Microorganisms (GCM) 10K type strain sequencing project: providing services to taxonomists for standard genome sequencing and annotation.</title>
        <authorList>
            <consortium name="The Broad Institute Genomics Platform"/>
            <consortium name="The Broad Institute Genome Sequencing Center for Infectious Disease"/>
            <person name="Wu L."/>
            <person name="Ma J."/>
        </authorList>
    </citation>
    <scope>NUCLEOTIDE SEQUENCE [LARGE SCALE GENOMIC DNA]</scope>
    <source>
        <strain evidence="2">KCTC 42644</strain>
    </source>
</reference>
<name>A0ABV7XE70_9SPHN</name>
<evidence type="ECO:0000313" key="2">
    <source>
        <dbReference type="Proteomes" id="UP001595615"/>
    </source>
</evidence>
<gene>
    <name evidence="1" type="ORF">ACFOMD_10225</name>
</gene>
<evidence type="ECO:0000313" key="1">
    <source>
        <dbReference type="EMBL" id="MFC3712949.1"/>
    </source>
</evidence>
<protein>
    <recommendedName>
        <fullName evidence="3">DUF2889 domain-containing protein</fullName>
    </recommendedName>
</protein>
<sequence length="250" mass="26900">MENRVVRLVTVDDGDRLQVRGAVEDRFHHFRVWADCDLATGTVAAAGVDAVRFPYTGCPAAGERLALLAGAPLAPRASAYFRDLDPRQQCTHQLDTLALALALGARGVRQRRYDMRVELDGDATHGQLWQDGKPLLEMTLDGTTILSPPRFAGRDLGSGFTGFVATLDPEEADAALALRRMVFVAQASAMNPQLDEMAHAPITGGCWVQQPENALRVARLNNAHPLGTGLDALAIDDDAFLMNGVSAGSR</sequence>
<proteinExistence type="predicted"/>
<accession>A0ABV7XE70</accession>